<sequence length="185" mass="21199">MASFIRTFVLTFSHKWNISMNNLQLLANILSRKGPPPAFAIAACPSLMPTQSSNSSPPQSGLDSIFDGILLAVPKFRRSLEKRLFRKHNFCGFMEHAEKKKNIIPCLECGHFREKGHLCENCYNNVRQETKEMQAKMGDDLLFNVPRSEVEFVYEGEKEVGDKYTVKMEKPRPSWFPKQLLNKTG</sequence>
<evidence type="ECO:0000256" key="9">
    <source>
        <dbReference type="ARBA" id="ARBA00045766"/>
    </source>
</evidence>
<evidence type="ECO:0000256" key="2">
    <source>
        <dbReference type="ARBA" id="ARBA00008560"/>
    </source>
</evidence>
<dbReference type="InterPro" id="IPR051991">
    <property type="entry name" value="Mitoribosomal_protein_bL32"/>
</dbReference>
<protein>
    <recommendedName>
        <fullName evidence="7">Large ribosomal subunit protein bL32m</fullName>
    </recommendedName>
    <alternativeName>
        <fullName evidence="8">39S ribosomal protein L32, mitochondrial</fullName>
    </alternativeName>
</protein>
<gene>
    <name evidence="10" type="primary">ORF53650</name>
</gene>
<organism evidence="10">
    <name type="scientific">Arion vulgaris</name>
    <dbReference type="NCBI Taxonomy" id="1028688"/>
    <lineage>
        <taxon>Eukaryota</taxon>
        <taxon>Metazoa</taxon>
        <taxon>Spiralia</taxon>
        <taxon>Lophotrochozoa</taxon>
        <taxon>Mollusca</taxon>
        <taxon>Gastropoda</taxon>
        <taxon>Heterobranchia</taxon>
        <taxon>Euthyneura</taxon>
        <taxon>Panpulmonata</taxon>
        <taxon>Eupulmonata</taxon>
        <taxon>Stylommatophora</taxon>
        <taxon>Helicina</taxon>
        <taxon>Arionoidea</taxon>
        <taxon>Arionidae</taxon>
        <taxon>Arion</taxon>
    </lineage>
</organism>
<proteinExistence type="inferred from homology"/>
<dbReference type="AlphaFoldDB" id="A0A0B6Z9J0"/>
<dbReference type="Pfam" id="PF01783">
    <property type="entry name" value="Ribosomal_L32p"/>
    <property type="match status" value="1"/>
</dbReference>
<dbReference type="InterPro" id="IPR011332">
    <property type="entry name" value="Ribosomal_zn-bd"/>
</dbReference>
<evidence type="ECO:0000256" key="1">
    <source>
        <dbReference type="ARBA" id="ARBA00004173"/>
    </source>
</evidence>
<evidence type="ECO:0000256" key="5">
    <source>
        <dbReference type="ARBA" id="ARBA00023128"/>
    </source>
</evidence>
<keyword evidence="3" id="KW-0809">Transit peptide</keyword>
<accession>A0A0B6Z9J0</accession>
<dbReference type="EMBL" id="HACG01018157">
    <property type="protein sequence ID" value="CEK65022.1"/>
    <property type="molecule type" value="Transcribed_RNA"/>
</dbReference>
<evidence type="ECO:0000256" key="4">
    <source>
        <dbReference type="ARBA" id="ARBA00022980"/>
    </source>
</evidence>
<dbReference type="SUPFAM" id="SSF57829">
    <property type="entry name" value="Zn-binding ribosomal proteins"/>
    <property type="match status" value="1"/>
</dbReference>
<dbReference type="PANTHER" id="PTHR21026:SF2">
    <property type="entry name" value="LARGE RIBOSOMAL SUBUNIT PROTEIN BL32M"/>
    <property type="match status" value="1"/>
</dbReference>
<evidence type="ECO:0000256" key="3">
    <source>
        <dbReference type="ARBA" id="ARBA00022946"/>
    </source>
</evidence>
<keyword evidence="4" id="KW-0689">Ribosomal protein</keyword>
<dbReference type="GO" id="GO:0005762">
    <property type="term" value="C:mitochondrial large ribosomal subunit"/>
    <property type="evidence" value="ECO:0007669"/>
    <property type="project" value="TreeGrafter"/>
</dbReference>
<comment type="subcellular location">
    <subcellularLocation>
        <location evidence="1">Mitochondrion</location>
    </subcellularLocation>
</comment>
<evidence type="ECO:0000256" key="8">
    <source>
        <dbReference type="ARBA" id="ARBA00042577"/>
    </source>
</evidence>
<dbReference type="GO" id="GO:0006412">
    <property type="term" value="P:translation"/>
    <property type="evidence" value="ECO:0007669"/>
    <property type="project" value="InterPro"/>
</dbReference>
<dbReference type="InterPro" id="IPR002677">
    <property type="entry name" value="Ribosomal_bL32"/>
</dbReference>
<comment type="function">
    <text evidence="9">Component of the mitochondrial large ribosomal subunit (mt-LSU). The mitochondrial ribosome (mitoribosome) is a large ribonucleoprotein complex responsible for the synthesis of proteins inside mitochondria.</text>
</comment>
<name>A0A0B6Z9J0_9EUPU</name>
<keyword evidence="6" id="KW-0687">Ribonucleoprotein</keyword>
<evidence type="ECO:0000313" key="10">
    <source>
        <dbReference type="EMBL" id="CEK65022.1"/>
    </source>
</evidence>
<evidence type="ECO:0000256" key="6">
    <source>
        <dbReference type="ARBA" id="ARBA00023274"/>
    </source>
</evidence>
<comment type="similarity">
    <text evidence="2">Belongs to the bacterial ribosomal protein bL32 family.</text>
</comment>
<dbReference type="GO" id="GO:0003735">
    <property type="term" value="F:structural constituent of ribosome"/>
    <property type="evidence" value="ECO:0007669"/>
    <property type="project" value="InterPro"/>
</dbReference>
<reference evidence="10" key="1">
    <citation type="submission" date="2014-12" db="EMBL/GenBank/DDBJ databases">
        <title>Insight into the proteome of Arion vulgaris.</title>
        <authorList>
            <person name="Aradska J."/>
            <person name="Bulat T."/>
            <person name="Smidak R."/>
            <person name="Sarate P."/>
            <person name="Gangsoo J."/>
            <person name="Sialana F."/>
            <person name="Bilban M."/>
            <person name="Lubec G."/>
        </authorList>
    </citation>
    <scope>NUCLEOTIDE SEQUENCE</scope>
    <source>
        <tissue evidence="10">Skin</tissue>
    </source>
</reference>
<dbReference type="PANTHER" id="PTHR21026">
    <property type="entry name" value="39S RIBOSOMAL PROTEIN L32, MITOCHONDRIAL"/>
    <property type="match status" value="1"/>
</dbReference>
<keyword evidence="5" id="KW-0496">Mitochondrion</keyword>
<evidence type="ECO:0000256" key="7">
    <source>
        <dbReference type="ARBA" id="ARBA00039935"/>
    </source>
</evidence>